<proteinExistence type="inferred from homology"/>
<accession>A0AA36DNA5</accession>
<evidence type="ECO:0000313" key="6">
    <source>
        <dbReference type="EMBL" id="CAJ0589157.1"/>
    </source>
</evidence>
<evidence type="ECO:0000256" key="1">
    <source>
        <dbReference type="ARBA" id="ARBA00005964"/>
    </source>
</evidence>
<evidence type="ECO:0000256" key="3">
    <source>
        <dbReference type="ARBA" id="ARBA00022801"/>
    </source>
</evidence>
<comment type="caution">
    <text evidence="6">The sequence shown here is derived from an EMBL/GenBank/DDBJ whole genome shotgun (WGS) entry which is preliminary data.</text>
</comment>
<sequence>MIIPISLSAFIFWESYAQIVTLDVGKVKGFAYKTAEGDIAGIFLNIPYSEPTLENLRFRKPRIPKDWTEIRDGTKFGPVCHPIVREAVPFGAQASEECLTLNIVRPKKKPPLSGYPILFWIHGGGFNIGSALDAGYKSFADIYVPFVYGNAAYIGGDQSRITVWGHSAGAGAAGQLILSLITRDMVNQSIEMSGSAWASWALGANVVKNSMELVKLFECDRNIRGCLRKKSPDEIHDAVQKLKYVELVYTGNDAQSIIDDLVSYYVDKGEEKNYEFYIDRYTQFINDAIFNVPIVDGILSRRKAGWTIYAYFLDHYNDAIWNDRVPKRLRGAAHASEFPYINGMHMLGDFEFDENEQRIADISQQSIIEFVKSGIVVNQHEIWHDTGKGAKLEYLRIAPHSGMKQGLNNDKKKTSKTIRSTQQIDILQRPSTSGTNTSGQKGPSTVHFFGICVFFVVYCFQVV</sequence>
<dbReference type="EMBL" id="CATQJL010000001">
    <property type="protein sequence ID" value="CAJ0589157.1"/>
    <property type="molecule type" value="Genomic_DNA"/>
</dbReference>
<dbReference type="Proteomes" id="UP001176961">
    <property type="component" value="Unassembled WGS sequence"/>
</dbReference>
<organism evidence="6 7">
    <name type="scientific">Cylicocyclus nassatus</name>
    <name type="common">Nematode worm</name>
    <dbReference type="NCBI Taxonomy" id="53992"/>
    <lineage>
        <taxon>Eukaryota</taxon>
        <taxon>Metazoa</taxon>
        <taxon>Ecdysozoa</taxon>
        <taxon>Nematoda</taxon>
        <taxon>Chromadorea</taxon>
        <taxon>Rhabditida</taxon>
        <taxon>Rhabditina</taxon>
        <taxon>Rhabditomorpha</taxon>
        <taxon>Strongyloidea</taxon>
        <taxon>Strongylidae</taxon>
        <taxon>Cylicocyclus</taxon>
    </lineage>
</organism>
<keyword evidence="3" id="KW-0378">Hydrolase</keyword>
<dbReference type="Gene3D" id="3.40.50.1820">
    <property type="entry name" value="alpha/beta hydrolase"/>
    <property type="match status" value="3"/>
</dbReference>
<feature type="domain" description="Carboxylesterase type B" evidence="5">
    <location>
        <begin position="146"/>
        <end position="243"/>
    </location>
</feature>
<feature type="signal peptide" evidence="4">
    <location>
        <begin position="1"/>
        <end position="17"/>
    </location>
</feature>
<reference evidence="6" key="1">
    <citation type="submission" date="2023-07" db="EMBL/GenBank/DDBJ databases">
        <authorList>
            <consortium name="CYATHOMIX"/>
        </authorList>
    </citation>
    <scope>NUCLEOTIDE SEQUENCE</scope>
    <source>
        <strain evidence="6">N/A</strain>
    </source>
</reference>
<feature type="chain" id="PRO_5041469021" description="Carboxylesterase type B domain-containing protein" evidence="4">
    <location>
        <begin position="18"/>
        <end position="463"/>
    </location>
</feature>
<protein>
    <recommendedName>
        <fullName evidence="5">Carboxylesterase type B domain-containing protein</fullName>
    </recommendedName>
</protein>
<gene>
    <name evidence="6" type="ORF">CYNAS_LOCUS1140</name>
</gene>
<dbReference type="AlphaFoldDB" id="A0AA36DNA5"/>
<comment type="similarity">
    <text evidence="1">Belongs to the type-B carboxylesterase/lipase family.</text>
</comment>
<dbReference type="SUPFAM" id="SSF53474">
    <property type="entry name" value="alpha/beta-Hydrolases"/>
    <property type="match status" value="1"/>
</dbReference>
<dbReference type="InterPro" id="IPR050654">
    <property type="entry name" value="AChE-related_enzymes"/>
</dbReference>
<dbReference type="InterPro" id="IPR029058">
    <property type="entry name" value="AB_hydrolase_fold"/>
</dbReference>
<keyword evidence="7" id="KW-1185">Reference proteome</keyword>
<evidence type="ECO:0000313" key="7">
    <source>
        <dbReference type="Proteomes" id="UP001176961"/>
    </source>
</evidence>
<dbReference type="PANTHER" id="PTHR43918">
    <property type="entry name" value="ACETYLCHOLINESTERASE"/>
    <property type="match status" value="1"/>
</dbReference>
<feature type="domain" description="Carboxylesterase type B" evidence="5">
    <location>
        <begin position="18"/>
        <end position="141"/>
    </location>
</feature>
<evidence type="ECO:0000256" key="2">
    <source>
        <dbReference type="ARBA" id="ARBA00022487"/>
    </source>
</evidence>
<evidence type="ECO:0000256" key="4">
    <source>
        <dbReference type="SAM" id="SignalP"/>
    </source>
</evidence>
<keyword evidence="4" id="KW-0732">Signal</keyword>
<dbReference type="Pfam" id="PF00135">
    <property type="entry name" value="COesterase"/>
    <property type="match status" value="3"/>
</dbReference>
<feature type="domain" description="Carboxylesterase type B" evidence="5">
    <location>
        <begin position="253"/>
        <end position="411"/>
    </location>
</feature>
<evidence type="ECO:0000259" key="5">
    <source>
        <dbReference type="Pfam" id="PF00135"/>
    </source>
</evidence>
<dbReference type="GO" id="GO:0052689">
    <property type="term" value="F:carboxylic ester hydrolase activity"/>
    <property type="evidence" value="ECO:0007669"/>
    <property type="project" value="UniProtKB-KW"/>
</dbReference>
<dbReference type="PANTHER" id="PTHR43918:SF4">
    <property type="entry name" value="CARBOXYLIC ESTER HYDROLASE"/>
    <property type="match status" value="1"/>
</dbReference>
<keyword evidence="2" id="KW-0719">Serine esterase</keyword>
<name>A0AA36DNA5_CYLNA</name>
<dbReference type="InterPro" id="IPR002018">
    <property type="entry name" value="CarbesteraseB"/>
</dbReference>